<dbReference type="OrthoDB" id="678496at2"/>
<gene>
    <name evidence="1" type="ORF">LX66_3898</name>
</gene>
<dbReference type="RefSeq" id="WP_145716590.1">
    <property type="nucleotide sequence ID" value="NZ_BAAAFY010000004.1"/>
</dbReference>
<protein>
    <submittedName>
        <fullName evidence="1">Uncharacterized protein</fullName>
    </submittedName>
</protein>
<keyword evidence="2" id="KW-1185">Reference proteome</keyword>
<organism evidence="1 2">
    <name type="scientific">Chitinophaga japonensis</name>
    <name type="common">Flexibacter japonensis</name>
    <dbReference type="NCBI Taxonomy" id="104662"/>
    <lineage>
        <taxon>Bacteria</taxon>
        <taxon>Pseudomonadati</taxon>
        <taxon>Bacteroidota</taxon>
        <taxon>Chitinophagia</taxon>
        <taxon>Chitinophagales</taxon>
        <taxon>Chitinophagaceae</taxon>
        <taxon>Chitinophaga</taxon>
    </lineage>
</organism>
<evidence type="ECO:0000313" key="1">
    <source>
        <dbReference type="EMBL" id="TWI86636.1"/>
    </source>
</evidence>
<dbReference type="Proteomes" id="UP000316778">
    <property type="component" value="Unassembled WGS sequence"/>
</dbReference>
<proteinExistence type="predicted"/>
<reference evidence="1 2" key="1">
    <citation type="journal article" date="2013" name="Stand. Genomic Sci.">
        <title>Genomic Encyclopedia of Type Strains, Phase I: The one thousand microbial genomes (KMG-I) project.</title>
        <authorList>
            <person name="Kyrpides N.C."/>
            <person name="Woyke T."/>
            <person name="Eisen J.A."/>
            <person name="Garrity G."/>
            <person name="Lilburn T.G."/>
            <person name="Beck B.J."/>
            <person name="Whitman W.B."/>
            <person name="Hugenholtz P."/>
            <person name="Klenk H.P."/>
        </authorList>
    </citation>
    <scope>NUCLEOTIDE SEQUENCE [LARGE SCALE GENOMIC DNA]</scope>
    <source>
        <strain evidence="1 2">DSM 13484</strain>
    </source>
</reference>
<sequence length="96" mass="10833">MTAQTIDINFQGRQHTLHVEQDAYNGYPAYYIVDENLSSEFNCDLPDNLVLFETDAGMECSPRVVSLECRRITEEIWKAIKAHEADTPQPFGPGLG</sequence>
<dbReference type="EMBL" id="VLLG01000004">
    <property type="protein sequence ID" value="TWI86636.1"/>
    <property type="molecule type" value="Genomic_DNA"/>
</dbReference>
<comment type="caution">
    <text evidence="1">The sequence shown here is derived from an EMBL/GenBank/DDBJ whole genome shotgun (WGS) entry which is preliminary data.</text>
</comment>
<accession>A0A562T0N6</accession>
<dbReference type="AlphaFoldDB" id="A0A562T0N6"/>
<name>A0A562T0N6_CHIJA</name>
<evidence type="ECO:0000313" key="2">
    <source>
        <dbReference type="Proteomes" id="UP000316778"/>
    </source>
</evidence>